<feature type="coiled-coil region" evidence="1">
    <location>
        <begin position="143"/>
        <end position="184"/>
    </location>
</feature>
<dbReference type="OrthoDB" id="2448535at2759"/>
<dbReference type="EMBL" id="PQFF01000344">
    <property type="protein sequence ID" value="RHZ57715.1"/>
    <property type="molecule type" value="Genomic_DNA"/>
</dbReference>
<dbReference type="AlphaFoldDB" id="A0A397H3L7"/>
<reference evidence="2 3" key="1">
    <citation type="submission" date="2018-08" db="EMBL/GenBank/DDBJ databases">
        <title>Genome and evolution of the arbuscular mycorrhizal fungus Diversispora epigaea (formerly Glomus versiforme) and its bacterial endosymbionts.</title>
        <authorList>
            <person name="Sun X."/>
            <person name="Fei Z."/>
            <person name="Harrison M."/>
        </authorList>
    </citation>
    <scope>NUCLEOTIDE SEQUENCE [LARGE SCALE GENOMIC DNA]</scope>
    <source>
        <strain evidence="2 3">IT104</strain>
    </source>
</reference>
<evidence type="ECO:0000256" key="1">
    <source>
        <dbReference type="SAM" id="Coils"/>
    </source>
</evidence>
<name>A0A397H3L7_9GLOM</name>
<proteinExistence type="predicted"/>
<organism evidence="2 3">
    <name type="scientific">Diversispora epigaea</name>
    <dbReference type="NCBI Taxonomy" id="1348612"/>
    <lineage>
        <taxon>Eukaryota</taxon>
        <taxon>Fungi</taxon>
        <taxon>Fungi incertae sedis</taxon>
        <taxon>Mucoromycota</taxon>
        <taxon>Glomeromycotina</taxon>
        <taxon>Glomeromycetes</taxon>
        <taxon>Diversisporales</taxon>
        <taxon>Diversisporaceae</taxon>
        <taxon>Diversispora</taxon>
    </lineage>
</organism>
<comment type="caution">
    <text evidence="2">The sequence shown here is derived from an EMBL/GenBank/DDBJ whole genome shotgun (WGS) entry which is preliminary data.</text>
</comment>
<gene>
    <name evidence="2" type="ORF">Glove_384g34</name>
</gene>
<dbReference type="Proteomes" id="UP000266861">
    <property type="component" value="Unassembled WGS sequence"/>
</dbReference>
<protein>
    <submittedName>
        <fullName evidence="2">Uncharacterized protein</fullName>
    </submittedName>
</protein>
<keyword evidence="3" id="KW-1185">Reference proteome</keyword>
<sequence>MVVLSVSAYLRPKARDLRCIFADLVEKYDEIGLKPCEIKESQKWRHASNEDTAKRLLQYHTYLPELANRHFSLNVYSICERHYNQAIATNQFYQHLVGSVQENKRLRFEDNPTNYIDSIADLDETKKHLKFTQLESQQKSQTIADLNNQITRMQNYIKDQKNEIVELKKQLQRAQDNMIKIQSLYDEQCKNNEVLIRQWNSRFADQQKRIEAIVEIANMERVSLFDNLESLIRDSTRFSMENLVMYSPHEWLNRHNKVVVAFIETLIQNTQGTKTLGQEKLFKTMVAVDSIYGARHGKYVSEIQLALSAIKYSIARSKMIINIDNHITSSGSYYRFQKWLEELSKQEEPLPEGFLFLAFDNEQRGQKNYLDRGYNTVVYHIVTSFVAFNMELYNRIQHTDSPWVYSSLNKLQHEELFDVNPQMQEVIDKELYNYLSDILNLLSEEKLSSTNTIDSLISSTGINITNIKQCPKCHQQNIENRKKICPKCKTRLPTLTEIQKEKITEVIQNTTNNTLIFKPYSFDDKSSAPCIPRISITQQQVVDQRVNIPEIYVPDPIDINPNSISNVEKYKIKRKVSLASTYTRTTPRRNEYALSICGVKLASYNLEIDIKRFATCQGYRTDNQLSYFKKCADHHKSWDSICNIYRQSISMELIWPLLPTEIPLLLIGPLGSLGPLGPLGPQGYLAWVKKQQESLYQIKYEQHQGLDAILEEVNKTLKTLIPPVPQYHHWKIAARNCKKFLELRNNLFKIIGYNDYQTIGPRTRPESSMECQRFRTYLRSLEFVNQSLEEYELNENLKNFTDLAKQARQKFITEVNTNYKTRSEGSGK</sequence>
<keyword evidence="1" id="KW-0175">Coiled coil</keyword>
<evidence type="ECO:0000313" key="2">
    <source>
        <dbReference type="EMBL" id="RHZ57715.1"/>
    </source>
</evidence>
<accession>A0A397H3L7</accession>
<evidence type="ECO:0000313" key="3">
    <source>
        <dbReference type="Proteomes" id="UP000266861"/>
    </source>
</evidence>